<evidence type="ECO:0000256" key="1">
    <source>
        <dbReference type="ARBA" id="ARBA00022670"/>
    </source>
</evidence>
<dbReference type="InterPro" id="IPR028090">
    <property type="entry name" value="JAB_dom_prok"/>
</dbReference>
<keyword evidence="2" id="KW-0479">Metal-binding</keyword>
<evidence type="ECO:0000313" key="9">
    <source>
        <dbReference type="Proteomes" id="UP000077349"/>
    </source>
</evidence>
<evidence type="ECO:0000259" key="6">
    <source>
        <dbReference type="Pfam" id="PF00899"/>
    </source>
</evidence>
<keyword evidence="3" id="KW-0378">Hydrolase</keyword>
<dbReference type="Gene3D" id="3.40.50.720">
    <property type="entry name" value="NAD(P)-binding Rossmann-like Domain"/>
    <property type="match status" value="1"/>
</dbReference>
<reference evidence="8 9" key="1">
    <citation type="submission" date="2016-03" db="EMBL/GenBank/DDBJ databases">
        <title>Draft genome sequence of Acetobacter malorum CECT 7742, a strain isolated from strawberry vinegar.</title>
        <authorList>
            <person name="Sainz F."/>
            <person name="Mas A."/>
            <person name="Torija M.J."/>
        </authorList>
    </citation>
    <scope>NUCLEOTIDE SEQUENCE [LARGE SCALE GENOMIC DNA]</scope>
    <source>
        <strain evidence="8 9">CECT 7742</strain>
    </source>
</reference>
<name>A0A177G7U0_9PROT</name>
<dbReference type="GO" id="GO:0008641">
    <property type="term" value="F:ubiquitin-like modifier activating enzyme activity"/>
    <property type="evidence" value="ECO:0007669"/>
    <property type="project" value="InterPro"/>
</dbReference>
<sequence>MNEQNAPRSRLARSVIEYVCNSVEHPYATIQEFKSDGLSDIVDLELEIDLAQDRAVPIRHREPVRIVFASPNDIIAPRVLSLRSDFPLGQVHTNLDRDVDGLCLCIWEEGWHDLSRNLTGQALVERIRWWFAGMADGSLHADDQILEPLVATTSDTIVFPPDTFVGPWFIEEAYERRGQVTLIMSRDRKGPKNSRFDVFQRVLPSQVHGALASRPFEMGALVELTARLQFDFLAELKTWLTEPERLEAASTRRALFLLVVPKRRVEEGEDESYEAWVYTPCETLAELGEKLGITSTYEDGGRQKTGIALLGTVEPVDLRTIPLLGWRIVQRLNRETARRFAGSTRTTDAKLVAIGAGAIGSNVIINTTHAGLGTWTIIDDDNVLPHNTVRQTQTNCAVGYSKAQVLALEADAILAESGNHSIIADVFHAGVEGGQIAHAMRGADLVVDFSASPAVVGYLADGELSRASSFFFGPNGSDLVGMDEGNGRSVRLDEVEAQYFLAVAIDPALEGHLSTARTDRIRYANACQDLSRPLPPWQVQMLSGLAAGWLPSFIKDAAPSAWVWRLNPETGSVLPTSLSVQPTFRFGSDKLRISLSVGVIKAMRTYRQKAAPNETGGILIGTFDLVRNILHIVAALPAPPDSRQAPTFFVRGALDLKPLVDKYARATVGRLQYVGEWHSHPDGIAARPSDDDEKVFSYLCRQLAPAGAPHAMLICGRDETWLRAAWQDRGQIEGVSGHDKR</sequence>
<accession>A0A177G7U0</accession>
<keyword evidence="4" id="KW-0862">Zinc</keyword>
<dbReference type="Pfam" id="PF14457">
    <property type="entry name" value="Prok-E2_A"/>
    <property type="match status" value="1"/>
</dbReference>
<evidence type="ECO:0000256" key="2">
    <source>
        <dbReference type="ARBA" id="ARBA00022723"/>
    </source>
</evidence>
<dbReference type="SUPFAM" id="SSF69572">
    <property type="entry name" value="Activating enzymes of the ubiquitin-like proteins"/>
    <property type="match status" value="1"/>
</dbReference>
<dbReference type="PATRIC" id="fig|178901.16.peg.3740"/>
<dbReference type="InterPro" id="IPR000594">
    <property type="entry name" value="ThiF_NAD_FAD-bd"/>
</dbReference>
<dbReference type="GO" id="GO:0008237">
    <property type="term" value="F:metallopeptidase activity"/>
    <property type="evidence" value="ECO:0007669"/>
    <property type="project" value="UniProtKB-KW"/>
</dbReference>
<evidence type="ECO:0000256" key="5">
    <source>
        <dbReference type="ARBA" id="ARBA00023049"/>
    </source>
</evidence>
<dbReference type="GO" id="GO:0006508">
    <property type="term" value="P:proteolysis"/>
    <property type="evidence" value="ECO:0007669"/>
    <property type="project" value="UniProtKB-KW"/>
</dbReference>
<gene>
    <name evidence="8" type="ORF">Amal_03497</name>
</gene>
<dbReference type="InterPro" id="IPR035985">
    <property type="entry name" value="Ubiquitin-activating_enz"/>
</dbReference>
<evidence type="ECO:0000259" key="7">
    <source>
        <dbReference type="Pfam" id="PF14464"/>
    </source>
</evidence>
<evidence type="ECO:0000256" key="4">
    <source>
        <dbReference type="ARBA" id="ARBA00022833"/>
    </source>
</evidence>
<feature type="domain" description="THIF-type NAD/FAD binding fold" evidence="6">
    <location>
        <begin position="344"/>
        <end position="448"/>
    </location>
</feature>
<feature type="domain" description="JAB" evidence="7">
    <location>
        <begin position="598"/>
        <end position="717"/>
    </location>
</feature>
<dbReference type="EMBL" id="LVHD01000067">
    <property type="protein sequence ID" value="OAG75334.1"/>
    <property type="molecule type" value="Genomic_DNA"/>
</dbReference>
<dbReference type="InterPro" id="IPR032865">
    <property type="entry name" value="Prok-E2_A"/>
</dbReference>
<keyword evidence="1" id="KW-0645">Protease</keyword>
<evidence type="ECO:0000256" key="3">
    <source>
        <dbReference type="ARBA" id="ARBA00022801"/>
    </source>
</evidence>
<protein>
    <submittedName>
        <fullName evidence="8">Molybdopterin biosynthesis protein MoeB</fullName>
    </submittedName>
</protein>
<dbReference type="Gene3D" id="3.40.140.10">
    <property type="entry name" value="Cytidine Deaminase, domain 2"/>
    <property type="match status" value="1"/>
</dbReference>
<dbReference type="Pfam" id="PF14464">
    <property type="entry name" value="Prok-JAB"/>
    <property type="match status" value="1"/>
</dbReference>
<organism evidence="8 9">
    <name type="scientific">Acetobacter malorum</name>
    <dbReference type="NCBI Taxonomy" id="178901"/>
    <lineage>
        <taxon>Bacteria</taxon>
        <taxon>Pseudomonadati</taxon>
        <taxon>Pseudomonadota</taxon>
        <taxon>Alphaproteobacteria</taxon>
        <taxon>Acetobacterales</taxon>
        <taxon>Acetobacteraceae</taxon>
        <taxon>Acetobacter</taxon>
    </lineage>
</organism>
<dbReference type="SUPFAM" id="SSF102712">
    <property type="entry name" value="JAB1/MPN domain"/>
    <property type="match status" value="1"/>
</dbReference>
<dbReference type="Proteomes" id="UP000077349">
    <property type="component" value="Unassembled WGS sequence"/>
</dbReference>
<comment type="caution">
    <text evidence="8">The sequence shown here is derived from an EMBL/GenBank/DDBJ whole genome shotgun (WGS) entry which is preliminary data.</text>
</comment>
<evidence type="ECO:0000313" key="8">
    <source>
        <dbReference type="EMBL" id="OAG75334.1"/>
    </source>
</evidence>
<dbReference type="AlphaFoldDB" id="A0A177G7U0"/>
<keyword evidence="5" id="KW-0482">Metalloprotease</keyword>
<dbReference type="Pfam" id="PF00899">
    <property type="entry name" value="ThiF"/>
    <property type="match status" value="1"/>
</dbReference>
<dbReference type="GO" id="GO:0046872">
    <property type="term" value="F:metal ion binding"/>
    <property type="evidence" value="ECO:0007669"/>
    <property type="project" value="UniProtKB-KW"/>
</dbReference>
<proteinExistence type="predicted"/>